<name>A0ABZ0I5H3_9GAMM</name>
<keyword evidence="6" id="KW-0812">Transmembrane</keyword>
<dbReference type="Gene3D" id="1.10.287.470">
    <property type="entry name" value="Helix hairpin bin"/>
    <property type="match status" value="1"/>
</dbReference>
<evidence type="ECO:0000256" key="6">
    <source>
        <dbReference type="SAM" id="Phobius"/>
    </source>
</evidence>
<dbReference type="RefSeq" id="WP_407349410.1">
    <property type="nucleotide sequence ID" value="NZ_CP136864.1"/>
</dbReference>
<evidence type="ECO:0000256" key="4">
    <source>
        <dbReference type="SAM" id="Coils"/>
    </source>
</evidence>
<dbReference type="EMBL" id="CP136864">
    <property type="protein sequence ID" value="WOJ94777.1"/>
    <property type="molecule type" value="Genomic_DNA"/>
</dbReference>
<keyword evidence="3 4" id="KW-0175">Coiled coil</keyword>
<dbReference type="Gene3D" id="2.40.420.20">
    <property type="match status" value="1"/>
</dbReference>
<evidence type="ECO:0000256" key="3">
    <source>
        <dbReference type="ARBA" id="ARBA00023054"/>
    </source>
</evidence>
<keyword evidence="9" id="KW-1185">Reference proteome</keyword>
<feature type="region of interest" description="Disordered" evidence="5">
    <location>
        <begin position="1"/>
        <end position="27"/>
    </location>
</feature>
<evidence type="ECO:0000256" key="2">
    <source>
        <dbReference type="ARBA" id="ARBA00009477"/>
    </source>
</evidence>
<comment type="subcellular location">
    <subcellularLocation>
        <location evidence="1">Cell envelope</location>
    </subcellularLocation>
</comment>
<dbReference type="PANTHER" id="PTHR32347">
    <property type="entry name" value="EFFLUX SYSTEM COMPONENT YKNX-RELATED"/>
    <property type="match status" value="1"/>
</dbReference>
<sequence length="447" mass="50044">MEQQKPPSTLSAVSVGSSTGKSGAGMDRKIDRRRWPVKKVALAFLVAGLMVFVAWLALSVSDGRSLQVDSGRVNISSVTRGTFEDFIPIRGSVTPRRTVFLDSIEGGRVEQRLVEDGALVEANQILAVLSNTSLQLDVTRNEALATEQLNNMRTIELQLEQNRLEHKRNLVEINYQIKRLTRTIERQEGLAARGVSAQSTLDDARDELEYFENRRAVTLESQEADARLQQTQLEFMRDNTDRLERNVVYARKNLDSLNVRAPVAGKLSGWDVEVGQSISNGGRLGQVDDPENFKLRANIDEFYLGRVQIDQAASFERDGERHTLKISKIYPQVNNGQFDVDLVFDEAEPEGIRRGQTLQLKLTLGDATEATLIPNGAFFQDTGGNWIFVVTTDGSEALRRPVRLGRRNSRFIEVLEGLEPGERVVTSPYTSYTDMQRLKLADESSSK</sequence>
<evidence type="ECO:0000256" key="5">
    <source>
        <dbReference type="SAM" id="MobiDB-lite"/>
    </source>
</evidence>
<evidence type="ECO:0000256" key="1">
    <source>
        <dbReference type="ARBA" id="ARBA00004196"/>
    </source>
</evidence>
<reference evidence="8 9" key="1">
    <citation type="submission" date="2023-10" db="EMBL/GenBank/DDBJ databases">
        <title>Two novel species belonging to the OM43/NOR5 clade.</title>
        <authorList>
            <person name="Park M."/>
        </authorList>
    </citation>
    <scope>NUCLEOTIDE SEQUENCE [LARGE SCALE GENOMIC DNA]</scope>
    <source>
        <strain evidence="8 9">IMCC43200</strain>
    </source>
</reference>
<comment type="similarity">
    <text evidence="2">Belongs to the membrane fusion protein (MFP) (TC 8.A.1) family.</text>
</comment>
<dbReference type="SUPFAM" id="SSF111369">
    <property type="entry name" value="HlyD-like secretion proteins"/>
    <property type="match status" value="1"/>
</dbReference>
<feature type="compositionally biased region" description="Polar residues" evidence="5">
    <location>
        <begin position="1"/>
        <end position="21"/>
    </location>
</feature>
<dbReference type="InterPro" id="IPR050465">
    <property type="entry name" value="UPF0194_transport"/>
</dbReference>
<dbReference type="Gene3D" id="2.40.50.100">
    <property type="match status" value="1"/>
</dbReference>
<organism evidence="8 9">
    <name type="scientific">Congregibacter variabilis</name>
    <dbReference type="NCBI Taxonomy" id="3081200"/>
    <lineage>
        <taxon>Bacteria</taxon>
        <taxon>Pseudomonadati</taxon>
        <taxon>Pseudomonadota</taxon>
        <taxon>Gammaproteobacteria</taxon>
        <taxon>Cellvibrionales</taxon>
        <taxon>Halieaceae</taxon>
        <taxon>Congregibacter</taxon>
    </lineage>
</organism>
<accession>A0ABZ0I5H3</accession>
<feature type="domain" description="CzcB-like C-terminal circularly permuted SH3-like" evidence="7">
    <location>
        <begin position="383"/>
        <end position="426"/>
    </location>
</feature>
<keyword evidence="6" id="KW-1133">Transmembrane helix</keyword>
<protein>
    <submittedName>
        <fullName evidence="8">Efflux RND transporter periplasmic adaptor subunit</fullName>
    </submittedName>
</protein>
<evidence type="ECO:0000313" key="9">
    <source>
        <dbReference type="Proteomes" id="UP001626537"/>
    </source>
</evidence>
<dbReference type="InterPro" id="IPR058649">
    <property type="entry name" value="CzcB_C"/>
</dbReference>
<evidence type="ECO:0000313" key="8">
    <source>
        <dbReference type="EMBL" id="WOJ94777.1"/>
    </source>
</evidence>
<dbReference type="NCBIfam" id="TIGR01730">
    <property type="entry name" value="RND_mfp"/>
    <property type="match status" value="1"/>
</dbReference>
<dbReference type="Proteomes" id="UP001626537">
    <property type="component" value="Chromosome"/>
</dbReference>
<dbReference type="Pfam" id="PF25975">
    <property type="entry name" value="CzcB_C"/>
    <property type="match status" value="1"/>
</dbReference>
<evidence type="ECO:0000259" key="7">
    <source>
        <dbReference type="Pfam" id="PF25975"/>
    </source>
</evidence>
<feature type="transmembrane region" description="Helical" evidence="6">
    <location>
        <begin position="40"/>
        <end position="58"/>
    </location>
</feature>
<dbReference type="PANTHER" id="PTHR32347:SF23">
    <property type="entry name" value="BLL5650 PROTEIN"/>
    <property type="match status" value="1"/>
</dbReference>
<feature type="coiled-coil region" evidence="4">
    <location>
        <begin position="219"/>
        <end position="246"/>
    </location>
</feature>
<gene>
    <name evidence="8" type="ORF">R0135_06315</name>
</gene>
<dbReference type="Gene3D" id="2.40.30.170">
    <property type="match status" value="1"/>
</dbReference>
<proteinExistence type="inferred from homology"/>
<keyword evidence="6" id="KW-0472">Membrane</keyword>
<dbReference type="InterPro" id="IPR006143">
    <property type="entry name" value="RND_pump_MFP"/>
</dbReference>